<dbReference type="Proteomes" id="UP000257080">
    <property type="component" value="Unassembled WGS sequence"/>
</dbReference>
<dbReference type="EMBL" id="NBXE01000002">
    <property type="protein sequence ID" value="RFA29553.1"/>
    <property type="molecule type" value="Genomic_DNA"/>
</dbReference>
<dbReference type="Gene3D" id="3.40.710.10">
    <property type="entry name" value="DD-peptidase/beta-lactamase superfamily"/>
    <property type="match status" value="1"/>
</dbReference>
<accession>A0A3E0WG37</accession>
<dbReference type="RefSeq" id="WP_116417073.1">
    <property type="nucleotide sequence ID" value="NZ_NBXC01000002.1"/>
</dbReference>
<evidence type="ECO:0000313" key="4">
    <source>
        <dbReference type="Proteomes" id="UP000257080"/>
    </source>
</evidence>
<organism evidence="3 4">
    <name type="scientific">Subtercola boreus</name>
    <dbReference type="NCBI Taxonomy" id="120213"/>
    <lineage>
        <taxon>Bacteria</taxon>
        <taxon>Bacillati</taxon>
        <taxon>Actinomycetota</taxon>
        <taxon>Actinomycetes</taxon>
        <taxon>Micrococcales</taxon>
        <taxon>Microbacteriaceae</taxon>
        <taxon>Subtercola</taxon>
    </lineage>
</organism>
<dbReference type="GO" id="GO:0051301">
    <property type="term" value="P:cell division"/>
    <property type="evidence" value="ECO:0007669"/>
    <property type="project" value="UniProtKB-KW"/>
</dbReference>
<dbReference type="InterPro" id="IPR001460">
    <property type="entry name" value="PCN-bd_Tpept"/>
</dbReference>
<evidence type="ECO:0000259" key="1">
    <source>
        <dbReference type="Pfam" id="PF00905"/>
    </source>
</evidence>
<dbReference type="GO" id="GO:0008658">
    <property type="term" value="F:penicillin binding"/>
    <property type="evidence" value="ECO:0007669"/>
    <property type="project" value="InterPro"/>
</dbReference>
<dbReference type="SUPFAM" id="SSF56601">
    <property type="entry name" value="beta-lactamase/transpeptidase-like"/>
    <property type="match status" value="1"/>
</dbReference>
<dbReference type="AlphaFoldDB" id="A0A3E0WG37"/>
<reference evidence="3 4" key="1">
    <citation type="submission" date="2017-04" db="EMBL/GenBank/DDBJ databases">
        <title>Comparative genome analysis of Subtercola boreus.</title>
        <authorList>
            <person name="Cho Y.-J."/>
            <person name="Cho A."/>
            <person name="Kim O.-S."/>
            <person name="Lee J.-I."/>
        </authorList>
    </citation>
    <scope>NUCLEOTIDE SEQUENCE [LARGE SCALE GENOMIC DNA]</scope>
    <source>
        <strain evidence="3 4">P28004</strain>
    </source>
</reference>
<feature type="domain" description="Penicillin-binding protein transpeptidase" evidence="1">
    <location>
        <begin position="155"/>
        <end position="479"/>
    </location>
</feature>
<protein>
    <submittedName>
        <fullName evidence="3">Cell division protein FtsI</fullName>
    </submittedName>
</protein>
<evidence type="ECO:0000259" key="2">
    <source>
        <dbReference type="Pfam" id="PF21922"/>
    </source>
</evidence>
<evidence type="ECO:0000313" key="3">
    <source>
        <dbReference type="EMBL" id="RFA29553.1"/>
    </source>
</evidence>
<dbReference type="OrthoDB" id="9766847at2"/>
<keyword evidence="3" id="KW-0131">Cell cycle</keyword>
<dbReference type="InterPro" id="IPR036138">
    <property type="entry name" value="PBP_dimer_sf"/>
</dbReference>
<comment type="caution">
    <text evidence="3">The sequence shown here is derived from an EMBL/GenBank/DDBJ whole genome shotgun (WGS) entry which is preliminary data.</text>
</comment>
<name>A0A3E0WG37_9MICO</name>
<dbReference type="InterPro" id="IPR054120">
    <property type="entry name" value="PBPA_dimer"/>
</dbReference>
<dbReference type="GO" id="GO:0071972">
    <property type="term" value="F:peptidoglycan L,D-transpeptidase activity"/>
    <property type="evidence" value="ECO:0007669"/>
    <property type="project" value="TreeGrafter"/>
</dbReference>
<dbReference type="InterPro" id="IPR050515">
    <property type="entry name" value="Beta-lactam/transpept"/>
</dbReference>
<gene>
    <name evidence="3" type="ORF">B7R25_00750</name>
</gene>
<feature type="domain" description="Penicillin binding protein A dimerisation" evidence="2">
    <location>
        <begin position="52"/>
        <end position="134"/>
    </location>
</feature>
<dbReference type="SUPFAM" id="SSF56519">
    <property type="entry name" value="Penicillin binding protein dimerisation domain"/>
    <property type="match status" value="1"/>
</dbReference>
<dbReference type="PANTHER" id="PTHR30627:SF24">
    <property type="entry name" value="PENICILLIN-BINDING PROTEIN 4B"/>
    <property type="match status" value="1"/>
</dbReference>
<keyword evidence="3" id="KW-0132">Cell division</keyword>
<dbReference type="Gene3D" id="3.90.1310.10">
    <property type="entry name" value="Penicillin-binding protein 2a (Domain 2)"/>
    <property type="match status" value="1"/>
</dbReference>
<dbReference type="GO" id="GO:0005886">
    <property type="term" value="C:plasma membrane"/>
    <property type="evidence" value="ECO:0007669"/>
    <property type="project" value="TreeGrafter"/>
</dbReference>
<dbReference type="InterPro" id="IPR012338">
    <property type="entry name" value="Beta-lactam/transpept-like"/>
</dbReference>
<dbReference type="Pfam" id="PF00905">
    <property type="entry name" value="Transpeptidase"/>
    <property type="match status" value="1"/>
</dbReference>
<dbReference type="GO" id="GO:0071555">
    <property type="term" value="P:cell wall organization"/>
    <property type="evidence" value="ECO:0007669"/>
    <property type="project" value="TreeGrafter"/>
</dbReference>
<dbReference type="Pfam" id="PF21922">
    <property type="entry name" value="PBP_dimer_2"/>
    <property type="match status" value="1"/>
</dbReference>
<proteinExistence type="predicted"/>
<sequence length="484" mass="50515">MNRELKRVTIVILAMFAALFLSVTTIQFFSADALANDSRNARTINNSYSKERGAILVAGQPIAQSVPSSDQYKYQRTYTNGPLYSAITGYFTLDQGSSGIESALNDELSGTSGSQFLSQLNSIVTGQNPQGASVELTIDPAVQQAAYDALGDQTGAVIAVEPKTGRILAMVSKPDYDPNALAAHDTDQVIQQYNALINDSGNPLINRTLDGNLDPPGSTFKIVTSSAALQNAGLTEDHQLPNPARYLLPESDRTVQNAGGGTCGPGDTVSIKVAFVLSCNIPMAELGVEIGDKALTDMAASYGYNAGFDSPIPVQASQFPPITDDATLALSSFGQASVRSSPMQIVEQSMAVANGGTVMQPTLVDDVRAPDLTVLQQFEAKKLTEPITSITASTLSSWMVEAVNSGAATNARIDGVRVAGKTGTAENGAGDPYTLWFTGFAPADNPQVAVAVVVQNGGGLGESGSGNEVAAPIAKKVLEAVLNK</sequence>
<dbReference type="PANTHER" id="PTHR30627">
    <property type="entry name" value="PEPTIDOGLYCAN D,D-TRANSPEPTIDASE"/>
    <property type="match status" value="1"/>
</dbReference>